<evidence type="ECO:0000256" key="2">
    <source>
        <dbReference type="SAM" id="Phobius"/>
    </source>
</evidence>
<dbReference type="Proteomes" id="UP000327157">
    <property type="component" value="Chromosome 12"/>
</dbReference>
<dbReference type="EMBL" id="SMOL01000143">
    <property type="protein sequence ID" value="KAB2630871.1"/>
    <property type="molecule type" value="Genomic_DNA"/>
</dbReference>
<keyword evidence="2" id="KW-0812">Transmembrane</keyword>
<dbReference type="AlphaFoldDB" id="A0A5N5HXA4"/>
<name>A0A5N5HXA4_9ROSA</name>
<protein>
    <submittedName>
        <fullName evidence="3">Uncharacterized protein</fullName>
    </submittedName>
</protein>
<evidence type="ECO:0000313" key="3">
    <source>
        <dbReference type="EMBL" id="KAB2630871.1"/>
    </source>
</evidence>
<dbReference type="OrthoDB" id="767900at2759"/>
<organism evidence="3 4">
    <name type="scientific">Pyrus ussuriensis x Pyrus communis</name>
    <dbReference type="NCBI Taxonomy" id="2448454"/>
    <lineage>
        <taxon>Eukaryota</taxon>
        <taxon>Viridiplantae</taxon>
        <taxon>Streptophyta</taxon>
        <taxon>Embryophyta</taxon>
        <taxon>Tracheophyta</taxon>
        <taxon>Spermatophyta</taxon>
        <taxon>Magnoliopsida</taxon>
        <taxon>eudicotyledons</taxon>
        <taxon>Gunneridae</taxon>
        <taxon>Pentapetalae</taxon>
        <taxon>rosids</taxon>
        <taxon>fabids</taxon>
        <taxon>Rosales</taxon>
        <taxon>Rosaceae</taxon>
        <taxon>Amygdaloideae</taxon>
        <taxon>Maleae</taxon>
        <taxon>Pyrus</taxon>
    </lineage>
</organism>
<reference evidence="3 4" key="3">
    <citation type="submission" date="2019-11" db="EMBL/GenBank/DDBJ databases">
        <title>A de novo genome assembly of a pear dwarfing rootstock.</title>
        <authorList>
            <person name="Wang F."/>
            <person name="Wang J."/>
            <person name="Li S."/>
            <person name="Zhang Y."/>
            <person name="Fang M."/>
            <person name="Ma L."/>
            <person name="Zhao Y."/>
            <person name="Jiang S."/>
        </authorList>
    </citation>
    <scope>NUCLEOTIDE SEQUENCE [LARGE SCALE GENOMIC DNA]</scope>
    <source>
        <strain evidence="3">S2</strain>
        <tissue evidence="3">Leaf</tissue>
    </source>
</reference>
<keyword evidence="2" id="KW-0472">Membrane</keyword>
<evidence type="ECO:0000256" key="1">
    <source>
        <dbReference type="SAM" id="MobiDB-lite"/>
    </source>
</evidence>
<evidence type="ECO:0000313" key="4">
    <source>
        <dbReference type="Proteomes" id="UP000327157"/>
    </source>
</evidence>
<reference evidence="4" key="2">
    <citation type="submission" date="2019-10" db="EMBL/GenBank/DDBJ databases">
        <title>A de novo genome assembly of a pear dwarfing rootstock.</title>
        <authorList>
            <person name="Wang F."/>
            <person name="Wang J."/>
            <person name="Li S."/>
            <person name="Zhang Y."/>
            <person name="Fang M."/>
            <person name="Ma L."/>
            <person name="Zhao Y."/>
            <person name="Jiang S."/>
        </authorList>
    </citation>
    <scope>NUCLEOTIDE SEQUENCE [LARGE SCALE GENOMIC DNA]</scope>
</reference>
<feature type="transmembrane region" description="Helical" evidence="2">
    <location>
        <begin position="6"/>
        <end position="25"/>
    </location>
</feature>
<sequence>MGYIIVVSAPVILFILIVALAFYLLGRATGRRQSSTAPQYFGPQVPPPQEKAAAV</sequence>
<keyword evidence="2" id="KW-1133">Transmembrane helix</keyword>
<comment type="caution">
    <text evidence="3">The sequence shown here is derived from an EMBL/GenBank/DDBJ whole genome shotgun (WGS) entry which is preliminary data.</text>
</comment>
<proteinExistence type="predicted"/>
<accession>A0A5N5HXA4</accession>
<keyword evidence="4" id="KW-1185">Reference proteome</keyword>
<reference evidence="3 4" key="1">
    <citation type="submission" date="2019-09" db="EMBL/GenBank/DDBJ databases">
        <authorList>
            <person name="Ou C."/>
        </authorList>
    </citation>
    <scope>NUCLEOTIDE SEQUENCE [LARGE SCALE GENOMIC DNA]</scope>
    <source>
        <strain evidence="3">S2</strain>
        <tissue evidence="3">Leaf</tissue>
    </source>
</reference>
<feature type="region of interest" description="Disordered" evidence="1">
    <location>
        <begin position="34"/>
        <end position="55"/>
    </location>
</feature>
<gene>
    <name evidence="3" type="ORF">D8674_008390</name>
</gene>